<dbReference type="InParanoid" id="A0A136J3V5"/>
<feature type="region of interest" description="Disordered" evidence="1">
    <location>
        <begin position="1"/>
        <end position="22"/>
    </location>
</feature>
<proteinExistence type="predicted"/>
<dbReference type="AlphaFoldDB" id="A0A136J3V5"/>
<accession>A0A136J3V5</accession>
<gene>
    <name evidence="2" type="ORF">Micbo1qcDRAFT_161891</name>
</gene>
<dbReference type="EMBL" id="KQ964249">
    <property type="protein sequence ID" value="KXJ91857.1"/>
    <property type="molecule type" value="Genomic_DNA"/>
</dbReference>
<organism evidence="2 3">
    <name type="scientific">Microdochium bolleyi</name>
    <dbReference type="NCBI Taxonomy" id="196109"/>
    <lineage>
        <taxon>Eukaryota</taxon>
        <taxon>Fungi</taxon>
        <taxon>Dikarya</taxon>
        <taxon>Ascomycota</taxon>
        <taxon>Pezizomycotina</taxon>
        <taxon>Sordariomycetes</taxon>
        <taxon>Xylariomycetidae</taxon>
        <taxon>Xylariales</taxon>
        <taxon>Microdochiaceae</taxon>
        <taxon>Microdochium</taxon>
    </lineage>
</organism>
<feature type="non-terminal residue" evidence="2">
    <location>
        <position position="70"/>
    </location>
</feature>
<evidence type="ECO:0000313" key="3">
    <source>
        <dbReference type="Proteomes" id="UP000070501"/>
    </source>
</evidence>
<evidence type="ECO:0000313" key="2">
    <source>
        <dbReference type="EMBL" id="KXJ91857.1"/>
    </source>
</evidence>
<sequence>MPPDRATGPGAGRKKPHHTAQTKDTFLYALRLIKDLDLPVSQRALARHAGIPESTARRFISEAERAEAAG</sequence>
<evidence type="ECO:0000256" key="1">
    <source>
        <dbReference type="SAM" id="MobiDB-lite"/>
    </source>
</evidence>
<protein>
    <submittedName>
        <fullName evidence="2">Uncharacterized protein</fullName>
    </submittedName>
</protein>
<keyword evidence="3" id="KW-1185">Reference proteome</keyword>
<name>A0A136J3V5_9PEZI</name>
<dbReference type="Proteomes" id="UP000070501">
    <property type="component" value="Unassembled WGS sequence"/>
</dbReference>
<reference evidence="3" key="1">
    <citation type="submission" date="2016-02" db="EMBL/GenBank/DDBJ databases">
        <title>Draft genome sequence of Microdochium bolleyi, a fungal endophyte of beachgrass.</title>
        <authorList>
            <consortium name="DOE Joint Genome Institute"/>
            <person name="David A.S."/>
            <person name="May G."/>
            <person name="Haridas S."/>
            <person name="Lim J."/>
            <person name="Wang M."/>
            <person name="Labutti K."/>
            <person name="Lipzen A."/>
            <person name="Barry K."/>
            <person name="Grigoriev I.V."/>
        </authorList>
    </citation>
    <scope>NUCLEOTIDE SEQUENCE [LARGE SCALE GENOMIC DNA]</scope>
    <source>
        <strain evidence="3">J235TASD1</strain>
    </source>
</reference>